<dbReference type="Pfam" id="PF00512">
    <property type="entry name" value="HisKA"/>
    <property type="match status" value="1"/>
</dbReference>
<keyword evidence="4" id="KW-0597">Phosphoprotein</keyword>
<gene>
    <name evidence="16" type="ORF">FRZ40_36285</name>
</gene>
<dbReference type="InterPro" id="IPR036097">
    <property type="entry name" value="HisK_dim/P_sf"/>
</dbReference>
<sequence>MRSIRRRLTLLMLSGIVLVWLYSLYSSYHQAIHEVEEWDETRIEQVARALLLLDVHDLPAFAGASLTPRDDDGDNDASMRLLYEVTAADGRVLAASPGLSSLGLPARPAQASGLLRVEDAKWRVYVLGDAARGRTVRIFEPRTHRSEFSTMVAHRIARPLAFALPVLAILVWFAIGSSLIPLRTLSEAIEARSPDSLDAIAVKNVPDEVFPLVAALNTLLQRLRQSLDRERAFTGDAAHELKTPLAAIKVQAQVALTACDPERQRRAMQRVVEAVDRSTHLADQLLALARLEESTPLPSARVDLADMAKACIVDQHAHADYKQMSLTLRADGATTVCAPPALVRILLDNLVDNAVKYSRAQGRMEIAIWSDADTMFLEVRDDGPGVAEADRSRLHDRFFRGANHVEKGSGLGLSIVARIVAQLRGRMEYTTGIDGQGFGVRVGLPLPMR</sequence>
<keyword evidence="8" id="KW-0418">Kinase</keyword>
<evidence type="ECO:0000256" key="11">
    <source>
        <dbReference type="ARBA" id="ARBA00023012"/>
    </source>
</evidence>
<organism evidence="16 17">
    <name type="scientific">Paraburkholderia azotifigens</name>
    <dbReference type="NCBI Taxonomy" id="2057004"/>
    <lineage>
        <taxon>Bacteria</taxon>
        <taxon>Pseudomonadati</taxon>
        <taxon>Pseudomonadota</taxon>
        <taxon>Betaproteobacteria</taxon>
        <taxon>Burkholderiales</taxon>
        <taxon>Burkholderiaceae</taxon>
        <taxon>Paraburkholderia</taxon>
    </lineage>
</organism>
<feature type="domain" description="Histidine kinase" evidence="14">
    <location>
        <begin position="236"/>
        <end position="448"/>
    </location>
</feature>
<feature type="domain" description="HAMP" evidence="15">
    <location>
        <begin position="176"/>
        <end position="228"/>
    </location>
</feature>
<dbReference type="EC" id="2.7.13.3" evidence="3"/>
<dbReference type="PANTHER" id="PTHR45436:SF14">
    <property type="entry name" value="SENSOR PROTEIN QSEC"/>
    <property type="match status" value="1"/>
</dbReference>
<evidence type="ECO:0000313" key="17">
    <source>
        <dbReference type="Proteomes" id="UP000321776"/>
    </source>
</evidence>
<dbReference type="InterPro" id="IPR005467">
    <property type="entry name" value="His_kinase_dom"/>
</dbReference>
<dbReference type="SMART" id="SM00387">
    <property type="entry name" value="HATPase_c"/>
    <property type="match status" value="1"/>
</dbReference>
<comment type="catalytic activity">
    <reaction evidence="1">
        <text>ATP + protein L-histidine = ADP + protein N-phospho-L-histidine.</text>
        <dbReference type="EC" id="2.7.13.3"/>
    </reaction>
</comment>
<evidence type="ECO:0000256" key="3">
    <source>
        <dbReference type="ARBA" id="ARBA00012438"/>
    </source>
</evidence>
<evidence type="ECO:0000259" key="14">
    <source>
        <dbReference type="PROSITE" id="PS50109"/>
    </source>
</evidence>
<dbReference type="InterPro" id="IPR036890">
    <property type="entry name" value="HATPase_C_sf"/>
</dbReference>
<dbReference type="PROSITE" id="PS50885">
    <property type="entry name" value="HAMP"/>
    <property type="match status" value="1"/>
</dbReference>
<accession>A0A5C6V5F1</accession>
<evidence type="ECO:0000256" key="13">
    <source>
        <dbReference type="SAM" id="Phobius"/>
    </source>
</evidence>
<keyword evidence="5" id="KW-0808">Transferase</keyword>
<dbReference type="CDD" id="cd00075">
    <property type="entry name" value="HATPase"/>
    <property type="match status" value="1"/>
</dbReference>
<dbReference type="PRINTS" id="PR00344">
    <property type="entry name" value="BCTRLSENSOR"/>
</dbReference>
<dbReference type="GO" id="GO:0000155">
    <property type="term" value="F:phosphorelay sensor kinase activity"/>
    <property type="evidence" value="ECO:0007669"/>
    <property type="project" value="InterPro"/>
</dbReference>
<evidence type="ECO:0000256" key="12">
    <source>
        <dbReference type="ARBA" id="ARBA00023136"/>
    </source>
</evidence>
<feature type="transmembrane region" description="Helical" evidence="13">
    <location>
        <begin position="160"/>
        <end position="182"/>
    </location>
</feature>
<comment type="subcellular location">
    <subcellularLocation>
        <location evidence="2">Membrane</location>
        <topology evidence="2">Multi-pass membrane protein</topology>
    </subcellularLocation>
</comment>
<dbReference type="AlphaFoldDB" id="A0A5C6V5F1"/>
<evidence type="ECO:0000256" key="4">
    <source>
        <dbReference type="ARBA" id="ARBA00022553"/>
    </source>
</evidence>
<evidence type="ECO:0000313" key="16">
    <source>
        <dbReference type="EMBL" id="TXC79791.1"/>
    </source>
</evidence>
<keyword evidence="7" id="KW-0547">Nucleotide-binding</keyword>
<dbReference type="CDD" id="cd00082">
    <property type="entry name" value="HisKA"/>
    <property type="match status" value="1"/>
</dbReference>
<proteinExistence type="predicted"/>
<dbReference type="PROSITE" id="PS50109">
    <property type="entry name" value="HIS_KIN"/>
    <property type="match status" value="1"/>
</dbReference>
<keyword evidence="12 13" id="KW-0472">Membrane</keyword>
<dbReference type="InterPro" id="IPR003660">
    <property type="entry name" value="HAMP_dom"/>
</dbReference>
<dbReference type="Proteomes" id="UP000321776">
    <property type="component" value="Unassembled WGS sequence"/>
</dbReference>
<dbReference type="InterPro" id="IPR003661">
    <property type="entry name" value="HisK_dim/P_dom"/>
</dbReference>
<evidence type="ECO:0000256" key="8">
    <source>
        <dbReference type="ARBA" id="ARBA00022777"/>
    </source>
</evidence>
<dbReference type="Pfam" id="PF02518">
    <property type="entry name" value="HATPase_c"/>
    <property type="match status" value="1"/>
</dbReference>
<evidence type="ECO:0000256" key="7">
    <source>
        <dbReference type="ARBA" id="ARBA00022741"/>
    </source>
</evidence>
<name>A0A5C6V5F1_9BURK</name>
<keyword evidence="10 13" id="KW-1133">Transmembrane helix</keyword>
<evidence type="ECO:0000259" key="15">
    <source>
        <dbReference type="PROSITE" id="PS50885"/>
    </source>
</evidence>
<dbReference type="SUPFAM" id="SSF47384">
    <property type="entry name" value="Homodimeric domain of signal transducing histidine kinase"/>
    <property type="match status" value="1"/>
</dbReference>
<dbReference type="Gene3D" id="3.30.565.10">
    <property type="entry name" value="Histidine kinase-like ATPase, C-terminal domain"/>
    <property type="match status" value="1"/>
</dbReference>
<evidence type="ECO:0000256" key="5">
    <source>
        <dbReference type="ARBA" id="ARBA00022679"/>
    </source>
</evidence>
<keyword evidence="6 13" id="KW-0812">Transmembrane</keyword>
<dbReference type="GO" id="GO:0005886">
    <property type="term" value="C:plasma membrane"/>
    <property type="evidence" value="ECO:0007669"/>
    <property type="project" value="TreeGrafter"/>
</dbReference>
<protein>
    <recommendedName>
        <fullName evidence="3">histidine kinase</fullName>
        <ecNumber evidence="3">2.7.13.3</ecNumber>
    </recommendedName>
</protein>
<dbReference type="Gene3D" id="1.10.287.130">
    <property type="match status" value="1"/>
</dbReference>
<evidence type="ECO:0000256" key="6">
    <source>
        <dbReference type="ARBA" id="ARBA00022692"/>
    </source>
</evidence>
<dbReference type="SMART" id="SM00388">
    <property type="entry name" value="HisKA"/>
    <property type="match status" value="1"/>
</dbReference>
<dbReference type="EMBL" id="VOQS01000005">
    <property type="protein sequence ID" value="TXC79791.1"/>
    <property type="molecule type" value="Genomic_DNA"/>
</dbReference>
<dbReference type="InterPro" id="IPR004358">
    <property type="entry name" value="Sig_transdc_His_kin-like_C"/>
</dbReference>
<comment type="caution">
    <text evidence="16">The sequence shown here is derived from an EMBL/GenBank/DDBJ whole genome shotgun (WGS) entry which is preliminary data.</text>
</comment>
<keyword evidence="11" id="KW-0902">Two-component regulatory system</keyword>
<evidence type="ECO:0000256" key="9">
    <source>
        <dbReference type="ARBA" id="ARBA00022840"/>
    </source>
</evidence>
<dbReference type="Gene3D" id="1.20.5.1040">
    <property type="entry name" value="Sensor protein qsec"/>
    <property type="match status" value="1"/>
</dbReference>
<evidence type="ECO:0000256" key="2">
    <source>
        <dbReference type="ARBA" id="ARBA00004141"/>
    </source>
</evidence>
<dbReference type="PANTHER" id="PTHR45436">
    <property type="entry name" value="SENSOR HISTIDINE KINASE YKOH"/>
    <property type="match status" value="1"/>
</dbReference>
<evidence type="ECO:0000256" key="1">
    <source>
        <dbReference type="ARBA" id="ARBA00000085"/>
    </source>
</evidence>
<evidence type="ECO:0000256" key="10">
    <source>
        <dbReference type="ARBA" id="ARBA00022989"/>
    </source>
</evidence>
<reference evidence="16 17" key="1">
    <citation type="journal article" date="2018" name="Int. J. Syst. Evol. Microbiol.">
        <title>Paraburkholderia azotifigens sp. nov., a nitrogen-fixing bacterium isolated from paddy soil.</title>
        <authorList>
            <person name="Choi G.M."/>
            <person name="Im W.T."/>
        </authorList>
    </citation>
    <scope>NUCLEOTIDE SEQUENCE [LARGE SCALE GENOMIC DNA]</scope>
    <source>
        <strain evidence="16 17">NF 2-5-3</strain>
    </source>
</reference>
<dbReference type="GO" id="GO:0005524">
    <property type="term" value="F:ATP binding"/>
    <property type="evidence" value="ECO:0007669"/>
    <property type="project" value="UniProtKB-KW"/>
</dbReference>
<dbReference type="InterPro" id="IPR050428">
    <property type="entry name" value="TCS_sensor_his_kinase"/>
</dbReference>
<dbReference type="InterPro" id="IPR003594">
    <property type="entry name" value="HATPase_dom"/>
</dbReference>
<dbReference type="SUPFAM" id="SSF55874">
    <property type="entry name" value="ATPase domain of HSP90 chaperone/DNA topoisomerase II/histidine kinase"/>
    <property type="match status" value="1"/>
</dbReference>
<dbReference type="RefSeq" id="WP_147237401.1">
    <property type="nucleotide sequence ID" value="NZ_VOQS01000005.1"/>
</dbReference>
<keyword evidence="9" id="KW-0067">ATP-binding</keyword>